<accession>A0A975HHE6</accession>
<dbReference type="InterPro" id="IPR035919">
    <property type="entry name" value="EAL_sf"/>
</dbReference>
<keyword evidence="4" id="KW-1185">Reference proteome</keyword>
<dbReference type="GO" id="GO:0071111">
    <property type="term" value="F:cyclic-guanylate-specific phosphodiesterase activity"/>
    <property type="evidence" value="ECO:0007669"/>
    <property type="project" value="InterPro"/>
</dbReference>
<feature type="transmembrane region" description="Helical" evidence="1">
    <location>
        <begin position="6"/>
        <end position="25"/>
    </location>
</feature>
<dbReference type="PANTHER" id="PTHR33121">
    <property type="entry name" value="CYCLIC DI-GMP PHOSPHODIESTERASE PDEF"/>
    <property type="match status" value="1"/>
</dbReference>
<dbReference type="SMART" id="SM00267">
    <property type="entry name" value="GGDEF"/>
    <property type="match status" value="1"/>
</dbReference>
<keyword evidence="1" id="KW-0472">Membrane</keyword>
<dbReference type="Gene3D" id="6.20.270.20">
    <property type="entry name" value="LapD/MoxY periplasmic domain"/>
    <property type="match status" value="1"/>
</dbReference>
<keyword evidence="1" id="KW-1133">Transmembrane helix</keyword>
<dbReference type="AlphaFoldDB" id="A0A975HHE6"/>
<dbReference type="SUPFAM" id="SSF55073">
    <property type="entry name" value="Nucleotide cyclase"/>
    <property type="match status" value="1"/>
</dbReference>
<dbReference type="Pfam" id="PF00990">
    <property type="entry name" value="GGDEF"/>
    <property type="match status" value="1"/>
</dbReference>
<evidence type="ECO:0000313" key="4">
    <source>
        <dbReference type="Proteomes" id="UP000682739"/>
    </source>
</evidence>
<dbReference type="Proteomes" id="UP000682739">
    <property type="component" value="Chromosome"/>
</dbReference>
<protein>
    <submittedName>
        <fullName evidence="3">EAL domain-containing protein</fullName>
    </submittedName>
</protein>
<dbReference type="SMART" id="SM00052">
    <property type="entry name" value="EAL"/>
    <property type="match status" value="1"/>
</dbReference>
<dbReference type="Gene3D" id="3.30.110.200">
    <property type="match status" value="1"/>
</dbReference>
<dbReference type="SUPFAM" id="SSF141868">
    <property type="entry name" value="EAL domain-like"/>
    <property type="match status" value="1"/>
</dbReference>
<dbReference type="Pfam" id="PF00563">
    <property type="entry name" value="EAL"/>
    <property type="match status" value="1"/>
</dbReference>
<dbReference type="KEGG" id="psym:J1N51_09750"/>
<dbReference type="Gene3D" id="3.30.70.270">
    <property type="match status" value="1"/>
</dbReference>
<dbReference type="InterPro" id="IPR001633">
    <property type="entry name" value="EAL_dom"/>
</dbReference>
<dbReference type="InterPro" id="IPR032244">
    <property type="entry name" value="LapD_MoxY_N"/>
</dbReference>
<evidence type="ECO:0000313" key="3">
    <source>
        <dbReference type="EMBL" id="QTH63030.1"/>
    </source>
</evidence>
<feature type="domain" description="EAL" evidence="2">
    <location>
        <begin position="406"/>
        <end position="645"/>
    </location>
</feature>
<dbReference type="InterPro" id="IPR050706">
    <property type="entry name" value="Cyclic-di-GMP_PDE-like"/>
</dbReference>
<dbReference type="InterPro" id="IPR000160">
    <property type="entry name" value="GGDEF_dom"/>
</dbReference>
<dbReference type="InterPro" id="IPR042461">
    <property type="entry name" value="LapD_MoxY_peri_C"/>
</dbReference>
<sequence>MKLSRQLLVIHSVIIALLVIGYAWLSLLNIRQLTIQELLNQSNTAVHYLVEPLQNAVIEQDYVVYQTKIDTFYDSGNYSRISLYGAENFKPVMYERRNLEHTADVPGWFVRLFPVEPIIGQKEMYKGLEKVALLEVQIHPFAFYQFVWRQFVDMLSVTVFVGLVAWALGFALINIVLQPIMAVKRQASAVTNKHFPQITTHSGIAEFEQLIEVHNEMTRQVKVLFSQQQQHLDELKHDLYHETSSGLANREYFQITLSDLLNRKAERLMGGLVIIQLYNASKLRHEEGFSAYQDVVEEVVKTVERVSGINKNSALFQLNEQDFALLLLHQGTSEILEYSKTIGRQLDDCELLQKHGGAFLGASEIIESDTPESLKKRADEALRYAIDHDKHFYMDKTNGESNRNARFKSKQELLNAVERARVEFYRQPVVDPISQQLLFTELYTKLALDDEELSLPSVLVLAEKYEVTTELDKKILSELQKHYLLGALQGKISINVSAFSFHSKEFQTWLFNWLKEAQSLASNLIMEFDEIDLSHTPQAREISFKLANNGVQVAIDHFGRGSSSLSRFSDMKLHWLKIDSRYIQRENTASNRDYLKMISELVEKLGVSAIIPNIETEEQLTLAKEVGCSGVQGFLIAKPKSIFED</sequence>
<dbReference type="Gene3D" id="3.20.20.450">
    <property type="entry name" value="EAL domain"/>
    <property type="match status" value="1"/>
</dbReference>
<gene>
    <name evidence="3" type="ORF">J1N51_09750</name>
</gene>
<dbReference type="Pfam" id="PF16448">
    <property type="entry name" value="LapD_MoxY_N"/>
    <property type="match status" value="1"/>
</dbReference>
<dbReference type="PANTHER" id="PTHR33121:SF79">
    <property type="entry name" value="CYCLIC DI-GMP PHOSPHODIESTERASE PDED-RELATED"/>
    <property type="match status" value="1"/>
</dbReference>
<dbReference type="RefSeq" id="WP_208830834.1">
    <property type="nucleotide sequence ID" value="NZ_CP072110.1"/>
</dbReference>
<feature type="transmembrane region" description="Helical" evidence="1">
    <location>
        <begin position="154"/>
        <end position="177"/>
    </location>
</feature>
<reference evidence="3" key="1">
    <citation type="submission" date="2021-03" db="EMBL/GenBank/DDBJ databases">
        <title>Description of Psychrosphaera ytuae sp. nov. isolated from deep sea sediment of South China Sea.</title>
        <authorList>
            <person name="Zhang J."/>
            <person name="Xu X.-D."/>
        </authorList>
    </citation>
    <scope>NUCLEOTIDE SEQUENCE</scope>
    <source>
        <strain evidence="3">MTZ26</strain>
    </source>
</reference>
<dbReference type="CDD" id="cd01948">
    <property type="entry name" value="EAL"/>
    <property type="match status" value="1"/>
</dbReference>
<dbReference type="EMBL" id="CP072110">
    <property type="protein sequence ID" value="QTH63030.1"/>
    <property type="molecule type" value="Genomic_DNA"/>
</dbReference>
<proteinExistence type="predicted"/>
<organism evidence="3 4">
    <name type="scientific">Psychrosphaera ytuae</name>
    <dbReference type="NCBI Taxonomy" id="2820710"/>
    <lineage>
        <taxon>Bacteria</taxon>
        <taxon>Pseudomonadati</taxon>
        <taxon>Pseudomonadota</taxon>
        <taxon>Gammaproteobacteria</taxon>
        <taxon>Alteromonadales</taxon>
        <taxon>Pseudoalteromonadaceae</taxon>
        <taxon>Psychrosphaera</taxon>
    </lineage>
</organism>
<name>A0A975HHE6_9GAMM</name>
<evidence type="ECO:0000256" key="1">
    <source>
        <dbReference type="SAM" id="Phobius"/>
    </source>
</evidence>
<evidence type="ECO:0000259" key="2">
    <source>
        <dbReference type="PROSITE" id="PS50883"/>
    </source>
</evidence>
<dbReference type="InterPro" id="IPR043128">
    <property type="entry name" value="Rev_trsase/Diguanyl_cyclase"/>
</dbReference>
<dbReference type="PROSITE" id="PS50883">
    <property type="entry name" value="EAL"/>
    <property type="match status" value="1"/>
</dbReference>
<keyword evidence="1" id="KW-0812">Transmembrane</keyword>
<dbReference type="InterPro" id="IPR029787">
    <property type="entry name" value="Nucleotide_cyclase"/>
</dbReference>